<dbReference type="Proteomes" id="UP000471082">
    <property type="component" value="Unassembled WGS sequence"/>
</dbReference>
<protein>
    <recommendedName>
        <fullName evidence="4">Glycosyltransferase RgtA/B/C/D-like domain-containing protein</fullName>
    </recommendedName>
</protein>
<keyword evidence="1" id="KW-1133">Transmembrane helix</keyword>
<sequence>MQMIGNQSNRVQQWHKRLLISVSLLCLALILTELLINAFNRGTCCFDDASFAVVSKNLAAGDGYLLSLDYGNQDHRGSLFHPALGTGPSTIILGAVAIHFFGNAPWIPGMVLIIFNTALTCLSIMLISRRSGHARACAFTAVTTLLAISTTTMHHEQWFAFLGELQSYLLAYTAFVVAAYCHPRIGTFFASGVLLGASFEAKELSAIYVIPLGSMMLYMAVRSSIVKRRSTQETRRWLTLLSAAAIGTLIPIVLFELYRWHSLGSIGWVTNWDNHIHFIRTQGTGSASSTFDQLIHARAITFKERFNIGMAWLLAWGVFSAALTLWSTQDIKVRSLTSLLVIAFFVHLGYWIFFSNGWPRYAFNAVLYGCALICIPILYVRRGELPIPALLSIIAWCALNHASITGYIADVWLPAVRSTDSSTLTEAQKQQEVQSFLASYSGIVYAPWWAHIASQEYLGAGHGRFTAITPSTLSDEGLLFIDRHLPLPDSTDYIRLSKRCEPLRLFYDRFEIQSCRAEQE</sequence>
<keyword evidence="1" id="KW-0812">Transmembrane</keyword>
<dbReference type="EMBL" id="JAAGYU010000009">
    <property type="protein sequence ID" value="NEL75344.1"/>
    <property type="molecule type" value="Genomic_DNA"/>
</dbReference>
<gene>
    <name evidence="2" type="ORF">G3W61_03585</name>
</gene>
<evidence type="ECO:0000256" key="1">
    <source>
        <dbReference type="SAM" id="Phobius"/>
    </source>
</evidence>
<reference evidence="2 3" key="1">
    <citation type="submission" date="2019-11" db="EMBL/GenBank/DDBJ databases">
        <title>Genome-resolved metagenomics to study the prevalence of co-infection and intraspecific heterogeneity among plant pathogen metapopulations.</title>
        <authorList>
            <person name="Newberry E."/>
            <person name="Bhandari R."/>
            <person name="Kemble J."/>
            <person name="Sikora E."/>
            <person name="Potnis N."/>
        </authorList>
    </citation>
    <scope>NUCLEOTIDE SEQUENCE [LARGE SCALE GENOMIC DNA]</scope>
    <source>
        <strain evidence="2">Xp_Tom_Tuscaloosa_18b</strain>
    </source>
</reference>
<dbReference type="RefSeq" id="WP_008576920.1">
    <property type="nucleotide sequence ID" value="NZ_CP018475.1"/>
</dbReference>
<dbReference type="AlphaFoldDB" id="A0A6P0F3F4"/>
<feature type="transmembrane region" description="Helical" evidence="1">
    <location>
        <begin position="361"/>
        <end position="380"/>
    </location>
</feature>
<feature type="transmembrane region" description="Helical" evidence="1">
    <location>
        <begin position="207"/>
        <end position="225"/>
    </location>
</feature>
<feature type="transmembrane region" description="Helical" evidence="1">
    <location>
        <begin position="158"/>
        <end position="178"/>
    </location>
</feature>
<feature type="transmembrane region" description="Helical" evidence="1">
    <location>
        <begin position="387"/>
        <end position="409"/>
    </location>
</feature>
<comment type="caution">
    <text evidence="2">The sequence shown here is derived from an EMBL/GenBank/DDBJ whole genome shotgun (WGS) entry which is preliminary data.</text>
</comment>
<feature type="transmembrane region" description="Helical" evidence="1">
    <location>
        <begin position="306"/>
        <end position="326"/>
    </location>
</feature>
<evidence type="ECO:0000313" key="3">
    <source>
        <dbReference type="Proteomes" id="UP000471082"/>
    </source>
</evidence>
<name>A0A6P0F3F4_XANPE</name>
<feature type="transmembrane region" description="Helical" evidence="1">
    <location>
        <begin position="106"/>
        <end position="127"/>
    </location>
</feature>
<feature type="transmembrane region" description="Helical" evidence="1">
    <location>
        <begin position="79"/>
        <end position="100"/>
    </location>
</feature>
<organism evidence="2 3">
    <name type="scientific">Xanthomonas perforans</name>
    <dbReference type="NCBI Taxonomy" id="442694"/>
    <lineage>
        <taxon>Bacteria</taxon>
        <taxon>Pseudomonadati</taxon>
        <taxon>Pseudomonadota</taxon>
        <taxon>Gammaproteobacteria</taxon>
        <taxon>Lysobacterales</taxon>
        <taxon>Lysobacteraceae</taxon>
        <taxon>Xanthomonas</taxon>
    </lineage>
</organism>
<feature type="transmembrane region" description="Helical" evidence="1">
    <location>
        <begin position="18"/>
        <end position="36"/>
    </location>
</feature>
<evidence type="ECO:0008006" key="4">
    <source>
        <dbReference type="Google" id="ProtNLM"/>
    </source>
</evidence>
<accession>A0A6P0F3F4</accession>
<feature type="transmembrane region" description="Helical" evidence="1">
    <location>
        <begin position="338"/>
        <end position="355"/>
    </location>
</feature>
<keyword evidence="1" id="KW-0472">Membrane</keyword>
<evidence type="ECO:0000313" key="2">
    <source>
        <dbReference type="EMBL" id="NEL75344.1"/>
    </source>
</evidence>
<feature type="transmembrane region" description="Helical" evidence="1">
    <location>
        <begin position="237"/>
        <end position="258"/>
    </location>
</feature>
<proteinExistence type="predicted"/>
<dbReference type="GeneID" id="61776116"/>